<evidence type="ECO:0008006" key="3">
    <source>
        <dbReference type="Google" id="ProtNLM"/>
    </source>
</evidence>
<proteinExistence type="predicted"/>
<name>A0ABD0JYM0_9CAEN</name>
<reference evidence="1 2" key="1">
    <citation type="journal article" date="2023" name="Sci. Data">
        <title>Genome assembly of the Korean intertidal mud-creeper Batillaria attramentaria.</title>
        <authorList>
            <person name="Patra A.K."/>
            <person name="Ho P.T."/>
            <person name="Jun S."/>
            <person name="Lee S.J."/>
            <person name="Kim Y."/>
            <person name="Won Y.J."/>
        </authorList>
    </citation>
    <scope>NUCLEOTIDE SEQUENCE [LARGE SCALE GENOMIC DNA]</scope>
    <source>
        <strain evidence="1">Wonlab-2016</strain>
    </source>
</reference>
<keyword evidence="2" id="KW-1185">Reference proteome</keyword>
<sequence>MPLLQIPCFCCCCFCYCGNVPNVVLSHAASVVLSSPMLSSLFLQFKFSRNILPYARIPKQPKKQPGAKTPSLLQTLIGSIHTCSKPGSSTSRRNYSTPVFPNAALQTRVHTYRLRAEKRNTYLGPLHRS</sequence>
<dbReference type="Proteomes" id="UP001519460">
    <property type="component" value="Unassembled WGS sequence"/>
</dbReference>
<accession>A0ABD0JYM0</accession>
<comment type="caution">
    <text evidence="1">The sequence shown here is derived from an EMBL/GenBank/DDBJ whole genome shotgun (WGS) entry which is preliminary data.</text>
</comment>
<gene>
    <name evidence="1" type="ORF">BaRGS_00029172</name>
</gene>
<dbReference type="EMBL" id="JACVVK020000299">
    <property type="protein sequence ID" value="KAK7479623.1"/>
    <property type="molecule type" value="Genomic_DNA"/>
</dbReference>
<protein>
    <recommendedName>
        <fullName evidence="3">Secreted protein</fullName>
    </recommendedName>
</protein>
<evidence type="ECO:0000313" key="1">
    <source>
        <dbReference type="EMBL" id="KAK7479623.1"/>
    </source>
</evidence>
<dbReference type="AlphaFoldDB" id="A0ABD0JYM0"/>
<organism evidence="1 2">
    <name type="scientific">Batillaria attramentaria</name>
    <dbReference type="NCBI Taxonomy" id="370345"/>
    <lineage>
        <taxon>Eukaryota</taxon>
        <taxon>Metazoa</taxon>
        <taxon>Spiralia</taxon>
        <taxon>Lophotrochozoa</taxon>
        <taxon>Mollusca</taxon>
        <taxon>Gastropoda</taxon>
        <taxon>Caenogastropoda</taxon>
        <taxon>Sorbeoconcha</taxon>
        <taxon>Cerithioidea</taxon>
        <taxon>Batillariidae</taxon>
        <taxon>Batillaria</taxon>
    </lineage>
</organism>
<evidence type="ECO:0000313" key="2">
    <source>
        <dbReference type="Proteomes" id="UP001519460"/>
    </source>
</evidence>